<evidence type="ECO:0000256" key="1">
    <source>
        <dbReference type="SAM" id="Coils"/>
    </source>
</evidence>
<dbReference type="OrthoDB" id="9765657at2"/>
<proteinExistence type="predicted"/>
<feature type="signal peptide" evidence="2">
    <location>
        <begin position="1"/>
        <end position="36"/>
    </location>
</feature>
<keyword evidence="5" id="KW-1185">Reference proteome</keyword>
<dbReference type="GO" id="GO:0015562">
    <property type="term" value="F:efflux transmembrane transporter activity"/>
    <property type="evidence" value="ECO:0007669"/>
    <property type="project" value="TreeGrafter"/>
</dbReference>
<dbReference type="GO" id="GO:1990281">
    <property type="term" value="C:efflux pump complex"/>
    <property type="evidence" value="ECO:0007669"/>
    <property type="project" value="TreeGrafter"/>
</dbReference>
<feature type="domain" description="Multidrug resistance protein MdtA-like C-terminal permuted SH3" evidence="3">
    <location>
        <begin position="295"/>
        <end position="349"/>
    </location>
</feature>
<dbReference type="Proteomes" id="UP000293568">
    <property type="component" value="Chromosome"/>
</dbReference>
<reference evidence="4 5" key="1">
    <citation type="submission" date="2019-01" db="EMBL/GenBank/DDBJ databases">
        <title>Genome sequencing of strain FW100M-2.</title>
        <authorList>
            <person name="Heo J."/>
            <person name="Kim S.-J."/>
            <person name="Kim J.-S."/>
            <person name="Hong S.-B."/>
            <person name="Kwon S.-W."/>
        </authorList>
    </citation>
    <scope>NUCLEOTIDE SEQUENCE [LARGE SCALE GENOMIC DNA]</scope>
    <source>
        <strain evidence="4 5">FW100M-2</strain>
    </source>
</reference>
<evidence type="ECO:0000313" key="5">
    <source>
        <dbReference type="Proteomes" id="UP000293568"/>
    </source>
</evidence>
<dbReference type="Gene3D" id="2.40.50.100">
    <property type="match status" value="1"/>
</dbReference>
<feature type="coiled-coil region" evidence="1">
    <location>
        <begin position="111"/>
        <end position="174"/>
    </location>
</feature>
<organism evidence="4 5">
    <name type="scientific">Paenibacillus protaetiae</name>
    <dbReference type="NCBI Taxonomy" id="2509456"/>
    <lineage>
        <taxon>Bacteria</taxon>
        <taxon>Bacillati</taxon>
        <taxon>Bacillota</taxon>
        <taxon>Bacilli</taxon>
        <taxon>Bacillales</taxon>
        <taxon>Paenibacillaceae</taxon>
        <taxon>Paenibacillus</taxon>
    </lineage>
</organism>
<evidence type="ECO:0000259" key="3">
    <source>
        <dbReference type="Pfam" id="PF25967"/>
    </source>
</evidence>
<dbReference type="Gene3D" id="2.40.420.20">
    <property type="match status" value="1"/>
</dbReference>
<dbReference type="InterPro" id="IPR058627">
    <property type="entry name" value="MdtA-like_C"/>
</dbReference>
<evidence type="ECO:0000256" key="2">
    <source>
        <dbReference type="SAM" id="SignalP"/>
    </source>
</evidence>
<sequence length="351" mass="38284">MYTKWWTGSFYKGAAAAILCASLLFMSACSLLPDEAEEEVLPSIAPPQISKKPEYEVTTATLETKVQVVGKLLSTKEEPLYFPIGNKNLKTLYVKSGDTVTAGQPIGELDVDDLQKQLKSQQLDFRKEELSMKETLRNKDTMDPIEFEELSIAFEEKRQAIADLQEEIGKAQLVAPFAGTIMDLNVQKGDLITAYKQIGVLADTAALIPAAKLTKDQLSKVAVGMPVVANINSVGELKGTVKVLPLSSGSDSGNNGEQNLDRPEDYMQVELKDMPKGLTRGMPISISIIINRKENAVVIPPSTLRTIGSRTYVQVVDDSGKREVDVEVGQQTSTQIEILQGLTPGQKVVGR</sequence>
<protein>
    <submittedName>
        <fullName evidence="4">Efflux RND transporter periplasmic adaptor subunit</fullName>
    </submittedName>
</protein>
<keyword evidence="2" id="KW-0732">Signal</keyword>
<dbReference type="RefSeq" id="WP_129438025.1">
    <property type="nucleotide sequence ID" value="NZ_CP035492.1"/>
</dbReference>
<dbReference type="PANTHER" id="PTHR30469">
    <property type="entry name" value="MULTIDRUG RESISTANCE PROTEIN MDTA"/>
    <property type="match status" value="1"/>
</dbReference>
<evidence type="ECO:0000313" key="4">
    <source>
        <dbReference type="EMBL" id="QAY65447.1"/>
    </source>
</evidence>
<gene>
    <name evidence="4" type="ORF">ET464_02675</name>
</gene>
<dbReference type="KEGG" id="pprt:ET464_02675"/>
<name>A0A4P6EXV5_9BACL</name>
<accession>A0A4P6EXV5</accession>
<dbReference type="AlphaFoldDB" id="A0A4P6EXV5"/>
<dbReference type="EMBL" id="CP035492">
    <property type="protein sequence ID" value="QAY65447.1"/>
    <property type="molecule type" value="Genomic_DNA"/>
</dbReference>
<dbReference type="SUPFAM" id="SSF111369">
    <property type="entry name" value="HlyD-like secretion proteins"/>
    <property type="match status" value="1"/>
</dbReference>
<keyword evidence="1" id="KW-0175">Coiled coil</keyword>
<dbReference type="PROSITE" id="PS51257">
    <property type="entry name" value="PROKAR_LIPOPROTEIN"/>
    <property type="match status" value="1"/>
</dbReference>
<feature type="chain" id="PRO_5038817997" evidence="2">
    <location>
        <begin position="37"/>
        <end position="351"/>
    </location>
</feature>
<dbReference type="Pfam" id="PF25967">
    <property type="entry name" value="RND-MFP_C"/>
    <property type="match status" value="1"/>
</dbReference>